<evidence type="ECO:0000256" key="2">
    <source>
        <dbReference type="ARBA" id="ARBA00011044"/>
    </source>
</evidence>
<dbReference type="GO" id="GO:0003677">
    <property type="term" value="F:DNA binding"/>
    <property type="evidence" value="ECO:0007669"/>
    <property type="project" value="UniProtKB-KW"/>
</dbReference>
<dbReference type="NCBIfam" id="NF040570">
    <property type="entry name" value="guided_TnpB"/>
    <property type="match status" value="1"/>
</dbReference>
<comment type="similarity">
    <text evidence="1">In the C-terminal section; belongs to the transposase 35 family.</text>
</comment>
<dbReference type="PANTHER" id="PTHR30405">
    <property type="entry name" value="TRANSPOSASE"/>
    <property type="match status" value="1"/>
</dbReference>
<evidence type="ECO:0000259" key="7">
    <source>
        <dbReference type="Pfam" id="PF07282"/>
    </source>
</evidence>
<keyword evidence="9" id="KW-1185">Reference proteome</keyword>
<comment type="similarity">
    <text evidence="2">In the N-terminal section; belongs to the transposase 2 family.</text>
</comment>
<organism evidence="8 9">
    <name type="scientific">Methanobrevibacter millerae</name>
    <dbReference type="NCBI Taxonomy" id="230361"/>
    <lineage>
        <taxon>Archaea</taxon>
        <taxon>Methanobacteriati</taxon>
        <taxon>Methanobacteriota</taxon>
        <taxon>Methanomada group</taxon>
        <taxon>Methanobacteria</taxon>
        <taxon>Methanobacteriales</taxon>
        <taxon>Methanobacteriaceae</taxon>
        <taxon>Methanobrevibacter</taxon>
    </lineage>
</organism>
<dbReference type="InterPro" id="IPR001959">
    <property type="entry name" value="Transposase"/>
</dbReference>
<dbReference type="GeneID" id="26735926"/>
<evidence type="ECO:0000256" key="4">
    <source>
        <dbReference type="ARBA" id="ARBA00023125"/>
    </source>
</evidence>
<reference evidence="8 9" key="1">
    <citation type="submission" date="2015-04" db="EMBL/GenBank/DDBJ databases">
        <title>The complete genome sequence of the rumen methanogen Methanobrevibacter millerae SM9.</title>
        <authorList>
            <person name="Leahy S.C."/>
            <person name="Kelly W.J."/>
            <person name="Pacheco D.M."/>
            <person name="Li D."/>
            <person name="Altermann E."/>
            <person name="Attwood G.T."/>
        </authorList>
    </citation>
    <scope>NUCLEOTIDE SEQUENCE [LARGE SCALE GENOMIC DNA]</scope>
    <source>
        <strain evidence="8 9">SM9</strain>
    </source>
</reference>
<dbReference type="GO" id="GO:0032196">
    <property type="term" value="P:transposition"/>
    <property type="evidence" value="ECO:0007669"/>
    <property type="project" value="UniProtKB-KW"/>
</dbReference>
<dbReference type="AlphaFoldDB" id="A0A0U3DQT0"/>
<feature type="domain" description="Probable transposase IS891/IS1136/IS1341" evidence="6">
    <location>
        <begin position="198"/>
        <end position="297"/>
    </location>
</feature>
<protein>
    <submittedName>
        <fullName evidence="8">Transposase</fullName>
    </submittedName>
</protein>
<proteinExistence type="inferred from homology"/>
<dbReference type="PATRIC" id="fig|230361.4.peg.986"/>
<evidence type="ECO:0000313" key="8">
    <source>
        <dbReference type="EMBL" id="ALT68745.1"/>
    </source>
</evidence>
<dbReference type="OrthoDB" id="74325at2157"/>
<keyword evidence="5" id="KW-0233">DNA recombination</keyword>
<dbReference type="InterPro" id="IPR010095">
    <property type="entry name" value="Cas12f1-like_TNB"/>
</dbReference>
<dbReference type="GO" id="GO:0006310">
    <property type="term" value="P:DNA recombination"/>
    <property type="evidence" value="ECO:0007669"/>
    <property type="project" value="UniProtKB-KW"/>
</dbReference>
<dbReference type="EMBL" id="CP011266">
    <property type="protein sequence ID" value="ALT68745.1"/>
    <property type="molecule type" value="Genomic_DNA"/>
</dbReference>
<dbReference type="PANTHER" id="PTHR30405:SF25">
    <property type="entry name" value="RNA-GUIDED DNA ENDONUCLEASE INSQ-RELATED"/>
    <property type="match status" value="1"/>
</dbReference>
<keyword evidence="3" id="KW-0815">Transposition</keyword>
<dbReference type="RefSeq" id="WP_058739040.1">
    <property type="nucleotide sequence ID" value="NZ_CP011266.1"/>
</dbReference>
<dbReference type="KEGG" id="mmil:sm9_0956"/>
<dbReference type="InterPro" id="IPR051399">
    <property type="entry name" value="RNA-guided_DNA_endo/Transpos"/>
</dbReference>
<keyword evidence="4" id="KW-0238">DNA-binding</keyword>
<dbReference type="NCBIfam" id="TIGR01766">
    <property type="entry name" value="IS200/IS605 family accessory protein TnpB-like domain"/>
    <property type="match status" value="1"/>
</dbReference>
<dbReference type="Pfam" id="PF01385">
    <property type="entry name" value="OrfB_IS605"/>
    <property type="match status" value="1"/>
</dbReference>
<evidence type="ECO:0000313" key="9">
    <source>
        <dbReference type="Proteomes" id="UP000067738"/>
    </source>
</evidence>
<dbReference type="Proteomes" id="UP000067738">
    <property type="component" value="Chromosome"/>
</dbReference>
<name>A0A0U3DQT0_9EURY</name>
<evidence type="ECO:0000259" key="6">
    <source>
        <dbReference type="Pfam" id="PF01385"/>
    </source>
</evidence>
<evidence type="ECO:0000256" key="5">
    <source>
        <dbReference type="ARBA" id="ARBA00023172"/>
    </source>
</evidence>
<evidence type="ECO:0000256" key="3">
    <source>
        <dbReference type="ARBA" id="ARBA00022578"/>
    </source>
</evidence>
<gene>
    <name evidence="8" type="ORF">sm9_0956</name>
</gene>
<sequence length="418" mass="49092">MCDKTFILTDKVEFVPDEEMEKELWFNINASAFVYNKTLEYSIYRENLVKEFAIGNKFKVNRTYTQKIVKTLKKHYPFLEDADSTCLQASTDRLIKAYEGYYDHRTGAPRFKKRKKNPVTSITLRNNFYDTKEGNVGAIRWLSENELRVTKLGKITVKHRRHIKGKIKEATLKYENGRWYVCIVYELDENRHGEFSYGGLYVGIDVGITDFLTFSNGKVIAKPDLKKINGRIQYYQQKLDGKKEGGSNWKKTLKKLHKWIRKKNNVVNDYYHKISYNIVKHCQFIAMETLNIRGMIKGNLSRSIHEIGWGKLIEMIKYKAELYGREFVQIDRWFPSSKKCHVCGEINHDLGREEREWECPHCHAVHQRDVNAAKNILDEGLRATGSMVLCLVDFMPNSQGKSIYYYEWKCFDEKIGMA</sequence>
<feature type="domain" description="Cas12f1-like TNB" evidence="7">
    <location>
        <begin position="309"/>
        <end position="376"/>
    </location>
</feature>
<dbReference type="Pfam" id="PF07282">
    <property type="entry name" value="Cas12f1-like_TNB"/>
    <property type="match status" value="1"/>
</dbReference>
<accession>A0A0U3DQT0</accession>
<evidence type="ECO:0000256" key="1">
    <source>
        <dbReference type="ARBA" id="ARBA00008761"/>
    </source>
</evidence>